<evidence type="ECO:0000313" key="2">
    <source>
        <dbReference type="Proteomes" id="UP000093104"/>
    </source>
</evidence>
<dbReference type="OrthoDB" id="7815933at2"/>
<evidence type="ECO:0000313" key="1">
    <source>
        <dbReference type="EMBL" id="OCR25461.1"/>
    </source>
</evidence>
<proteinExistence type="predicted"/>
<gene>
    <name evidence="1" type="ORF">AFK24_08020</name>
</gene>
<sequence>MISERSREVSRIQTLINGVDTVQFKPDIIREIEQISAFSAALGLKFDPAAGLNYRRALETNDIQQEISTLRLQLQLEQLRRDAELIRAKMQVQTDPINSNLNLIDDGEPVAATSGVTASSIDQLKVQIDRMLSAMVAAPGSEAKPISATSISTSPFDDFRDRQAYLDMLRSARNAAGLDELHDLGNSALIRLNFQATVIPDSKNPRSLGAVQVKVDASSFDEDAKSSFLSEWLDHINTKAGTRTSGKFNPNSDVHELQRLGLLSIVPVASFQVALPAAAPTGAKGGVANSLQEAEWNQNKSFSRSLGLLSSIDTKKKAARLPVLA</sequence>
<dbReference type="AlphaFoldDB" id="A0A1C7Z698"/>
<comment type="caution">
    <text evidence="1">The sequence shown here is derived from an EMBL/GenBank/DDBJ whole genome shotgun (WGS) entry which is preliminary data.</text>
</comment>
<accession>A0A1C7Z698</accession>
<protein>
    <submittedName>
        <fullName evidence="1">Uncharacterized protein</fullName>
    </submittedName>
</protein>
<organism evidence="1 2">
    <name type="scientific">Pseudomonas syringae</name>
    <dbReference type="NCBI Taxonomy" id="317"/>
    <lineage>
        <taxon>Bacteria</taxon>
        <taxon>Pseudomonadati</taxon>
        <taxon>Pseudomonadota</taxon>
        <taxon>Gammaproteobacteria</taxon>
        <taxon>Pseudomonadales</taxon>
        <taxon>Pseudomonadaceae</taxon>
        <taxon>Pseudomonas</taxon>
    </lineage>
</organism>
<dbReference type="EMBL" id="LGSI01000032">
    <property type="protein sequence ID" value="OCR25461.1"/>
    <property type="molecule type" value="Genomic_DNA"/>
</dbReference>
<reference evidence="1 2" key="1">
    <citation type="submission" date="2015-07" db="EMBL/GenBank/DDBJ databases">
        <title>Draft genome sequence of a diazotrophic, plant growth-promoting rhizobacterium of the Pseudomonas syringae complex.</title>
        <authorList>
            <person name="Patten C.L."/>
            <person name="Jeong H."/>
        </authorList>
    </citation>
    <scope>NUCLEOTIDE SEQUENCE [LARGE SCALE GENOMIC DNA]</scope>
    <source>
        <strain evidence="1 2">GR12-2</strain>
    </source>
</reference>
<dbReference type="Proteomes" id="UP000093104">
    <property type="component" value="Unassembled WGS sequence"/>
</dbReference>
<dbReference type="RefSeq" id="WP_065832753.1">
    <property type="nucleotide sequence ID" value="NZ_LGSI01000032.1"/>
</dbReference>
<name>A0A1C7Z698_PSESX</name>